<dbReference type="Proteomes" id="UP000004030">
    <property type="component" value="Unassembled WGS sequence"/>
</dbReference>
<dbReference type="GO" id="GO:0000976">
    <property type="term" value="F:transcription cis-regulatory region binding"/>
    <property type="evidence" value="ECO:0007669"/>
    <property type="project" value="TreeGrafter"/>
</dbReference>
<dbReference type="eggNOG" id="COG1309">
    <property type="taxonomic scope" value="Bacteria"/>
</dbReference>
<accession>G6EGI8</accession>
<name>G6EGI8_9SPHN</name>
<reference evidence="5 6" key="1">
    <citation type="journal article" date="2012" name="J. Bacteriol.">
        <title>Genome sequence of benzo(a)pyrene-degrading bacterium Novosphingobium pentaromativorans US6-1.</title>
        <authorList>
            <person name="Luo Y.R."/>
            <person name="Kang S.G."/>
            <person name="Kim S.J."/>
            <person name="Kim M.R."/>
            <person name="Li N."/>
            <person name="Lee J.H."/>
            <person name="Kwon K.K."/>
        </authorList>
    </citation>
    <scope>NUCLEOTIDE SEQUENCE [LARGE SCALE GENOMIC DNA]</scope>
    <source>
        <strain evidence="5 6">US6-1</strain>
    </source>
</reference>
<organism evidence="5 6">
    <name type="scientific">Novosphingobium pentaromativorans US6-1</name>
    <dbReference type="NCBI Taxonomy" id="1088721"/>
    <lineage>
        <taxon>Bacteria</taxon>
        <taxon>Pseudomonadati</taxon>
        <taxon>Pseudomonadota</taxon>
        <taxon>Alphaproteobacteria</taxon>
        <taxon>Sphingomonadales</taxon>
        <taxon>Sphingomonadaceae</taxon>
        <taxon>Novosphingobium</taxon>
    </lineage>
</organism>
<dbReference type="AlphaFoldDB" id="G6EGI8"/>
<dbReference type="EMBL" id="AGFM01000055">
    <property type="protein sequence ID" value="EHJ59535.1"/>
    <property type="molecule type" value="Genomic_DNA"/>
</dbReference>
<feature type="domain" description="HTH tetR-type" evidence="4">
    <location>
        <begin position="23"/>
        <end position="83"/>
    </location>
</feature>
<evidence type="ECO:0000256" key="1">
    <source>
        <dbReference type="ARBA" id="ARBA00023125"/>
    </source>
</evidence>
<keyword evidence="6" id="KW-1185">Reference proteome</keyword>
<evidence type="ECO:0000259" key="4">
    <source>
        <dbReference type="PROSITE" id="PS50977"/>
    </source>
</evidence>
<dbReference type="SUPFAM" id="SSF46689">
    <property type="entry name" value="Homeodomain-like"/>
    <property type="match status" value="1"/>
</dbReference>
<dbReference type="InterPro" id="IPR009057">
    <property type="entry name" value="Homeodomain-like_sf"/>
</dbReference>
<evidence type="ECO:0000256" key="2">
    <source>
        <dbReference type="PROSITE-ProRule" id="PRU00335"/>
    </source>
</evidence>
<dbReference type="PANTHER" id="PTHR30055">
    <property type="entry name" value="HTH-TYPE TRANSCRIPTIONAL REGULATOR RUTR"/>
    <property type="match status" value="1"/>
</dbReference>
<sequence length="236" mass="25918">MTVKIARTKKTKKGSVTTTQDAGSSPNRLLAAAERIIIDEGISSLSIRGIAARSGLNSQLVGYYFGGIAELLEALLWANLEPINVQRRQMLSALAQVSPSRAIDEAIDAFLKPMWREAAFCKEVHANVVITEILTNGPADLRSRATQRIRDAYHELAEAFAPLFPQLTHAALLWRICCISGSIIAVATPRLYSPRFFEPVGEELPDPNDEQWYRELFALAKGALLAPSAVDRSAMQ</sequence>
<evidence type="ECO:0000313" key="6">
    <source>
        <dbReference type="Proteomes" id="UP000004030"/>
    </source>
</evidence>
<protein>
    <recommendedName>
        <fullName evidence="4">HTH tetR-type domain-containing protein</fullName>
    </recommendedName>
</protein>
<dbReference type="Gene3D" id="1.10.357.10">
    <property type="entry name" value="Tetracycline Repressor, domain 2"/>
    <property type="match status" value="1"/>
</dbReference>
<feature type="compositionally biased region" description="Basic residues" evidence="3">
    <location>
        <begin position="1"/>
        <end position="13"/>
    </location>
</feature>
<dbReference type="PROSITE" id="PS50977">
    <property type="entry name" value="HTH_TETR_2"/>
    <property type="match status" value="1"/>
</dbReference>
<feature type="region of interest" description="Disordered" evidence="3">
    <location>
        <begin position="1"/>
        <end position="24"/>
    </location>
</feature>
<dbReference type="GO" id="GO:0003700">
    <property type="term" value="F:DNA-binding transcription factor activity"/>
    <property type="evidence" value="ECO:0007669"/>
    <property type="project" value="TreeGrafter"/>
</dbReference>
<gene>
    <name evidence="5" type="ORF">NSU_3418</name>
</gene>
<proteinExistence type="predicted"/>
<dbReference type="Pfam" id="PF00440">
    <property type="entry name" value="TetR_N"/>
    <property type="match status" value="1"/>
</dbReference>
<dbReference type="PATRIC" id="fig|1088721.3.peg.3371"/>
<dbReference type="InterPro" id="IPR050109">
    <property type="entry name" value="HTH-type_TetR-like_transc_reg"/>
</dbReference>
<feature type="DNA-binding region" description="H-T-H motif" evidence="2">
    <location>
        <begin position="46"/>
        <end position="65"/>
    </location>
</feature>
<keyword evidence="1 2" id="KW-0238">DNA-binding</keyword>
<evidence type="ECO:0000313" key="5">
    <source>
        <dbReference type="EMBL" id="EHJ59535.1"/>
    </source>
</evidence>
<evidence type="ECO:0000256" key="3">
    <source>
        <dbReference type="SAM" id="MobiDB-lite"/>
    </source>
</evidence>
<dbReference type="InterPro" id="IPR001647">
    <property type="entry name" value="HTH_TetR"/>
</dbReference>
<comment type="caution">
    <text evidence="5">The sequence shown here is derived from an EMBL/GenBank/DDBJ whole genome shotgun (WGS) entry which is preliminary data.</text>
</comment>
<dbReference type="RefSeq" id="WP_007014326.1">
    <property type="nucleotide sequence ID" value="NZ_AGFM01000055.1"/>
</dbReference>
<dbReference type="PANTHER" id="PTHR30055:SF223">
    <property type="entry name" value="HTH-TYPE TRANSCRIPTIONAL REGULATOR UIDR"/>
    <property type="match status" value="1"/>
</dbReference>